<protein>
    <recommendedName>
        <fullName evidence="5">Bromo domain-containing protein</fullName>
    </recommendedName>
</protein>
<feature type="compositionally biased region" description="Polar residues" evidence="4">
    <location>
        <begin position="929"/>
        <end position="940"/>
    </location>
</feature>
<dbReference type="CDD" id="cd04369">
    <property type="entry name" value="Bromodomain"/>
    <property type="match status" value="1"/>
</dbReference>
<evidence type="ECO:0000256" key="1">
    <source>
        <dbReference type="ARBA" id="ARBA00023117"/>
    </source>
</evidence>
<dbReference type="SMART" id="SM00297">
    <property type="entry name" value="BROMO"/>
    <property type="match status" value="1"/>
</dbReference>
<dbReference type="Gene3D" id="1.20.920.10">
    <property type="entry name" value="Bromodomain-like"/>
    <property type="match status" value="1"/>
</dbReference>
<dbReference type="InterPro" id="IPR001487">
    <property type="entry name" value="Bromodomain"/>
</dbReference>
<dbReference type="SUPFAM" id="SSF47370">
    <property type="entry name" value="Bromodomain"/>
    <property type="match status" value="1"/>
</dbReference>
<dbReference type="PROSITE" id="PS50014">
    <property type="entry name" value="BROMODOMAIN_2"/>
    <property type="match status" value="1"/>
</dbReference>
<name>A0AA88S4J0_TACVA</name>
<dbReference type="InterPro" id="IPR056522">
    <property type="entry name" value="KIAA2026_hel"/>
</dbReference>
<dbReference type="PANTHER" id="PTHR31095:SF3">
    <property type="entry name" value="RIKEN CDNA 9930021J03 GENE"/>
    <property type="match status" value="1"/>
</dbReference>
<keyword evidence="1 2" id="KW-0103">Bromodomain</keyword>
<dbReference type="PANTHER" id="PTHR31095">
    <property type="entry name" value="RIKEN CDNA 9930021J03 GENE"/>
    <property type="match status" value="1"/>
</dbReference>
<keyword evidence="3" id="KW-0175">Coiled coil</keyword>
<feature type="region of interest" description="Disordered" evidence="4">
    <location>
        <begin position="678"/>
        <end position="705"/>
    </location>
</feature>
<feature type="compositionally biased region" description="Low complexity" evidence="4">
    <location>
        <begin position="1209"/>
        <end position="1223"/>
    </location>
</feature>
<reference evidence="6" key="1">
    <citation type="submission" date="2023-08" db="EMBL/GenBank/DDBJ databases">
        <title>Pelteobagrus vachellii genome.</title>
        <authorList>
            <person name="Liu H."/>
        </authorList>
    </citation>
    <scope>NUCLEOTIDE SEQUENCE</scope>
    <source>
        <strain evidence="6">PRFRI_2022a</strain>
        <tissue evidence="6">Muscle</tissue>
    </source>
</reference>
<dbReference type="EMBL" id="JAVHJS010000019">
    <property type="protein sequence ID" value="KAK2827591.1"/>
    <property type="molecule type" value="Genomic_DNA"/>
</dbReference>
<gene>
    <name evidence="6" type="ORF">Q7C36_018517</name>
</gene>
<feature type="region of interest" description="Disordered" evidence="4">
    <location>
        <begin position="929"/>
        <end position="972"/>
    </location>
</feature>
<feature type="compositionally biased region" description="Basic residues" evidence="4">
    <location>
        <begin position="693"/>
        <end position="703"/>
    </location>
</feature>
<feature type="domain" description="Bromo" evidence="5">
    <location>
        <begin position="146"/>
        <end position="192"/>
    </location>
</feature>
<dbReference type="InterPro" id="IPR040214">
    <property type="entry name" value="BRD10"/>
</dbReference>
<organism evidence="6 7">
    <name type="scientific">Tachysurus vachellii</name>
    <name type="common">Darkbarbel catfish</name>
    <name type="synonym">Pelteobagrus vachellii</name>
    <dbReference type="NCBI Taxonomy" id="175792"/>
    <lineage>
        <taxon>Eukaryota</taxon>
        <taxon>Metazoa</taxon>
        <taxon>Chordata</taxon>
        <taxon>Craniata</taxon>
        <taxon>Vertebrata</taxon>
        <taxon>Euteleostomi</taxon>
        <taxon>Actinopterygii</taxon>
        <taxon>Neopterygii</taxon>
        <taxon>Teleostei</taxon>
        <taxon>Ostariophysi</taxon>
        <taxon>Siluriformes</taxon>
        <taxon>Bagridae</taxon>
        <taxon>Tachysurus</taxon>
    </lineage>
</organism>
<comment type="caution">
    <text evidence="6">The sequence shown here is derived from an EMBL/GenBank/DDBJ whole genome shotgun (WGS) entry which is preliminary data.</text>
</comment>
<dbReference type="Pfam" id="PF00439">
    <property type="entry name" value="Bromodomain"/>
    <property type="match status" value="1"/>
</dbReference>
<feature type="coiled-coil region" evidence="3">
    <location>
        <begin position="782"/>
        <end position="809"/>
    </location>
</feature>
<evidence type="ECO:0000256" key="3">
    <source>
        <dbReference type="SAM" id="Coils"/>
    </source>
</evidence>
<feature type="region of interest" description="Disordered" evidence="4">
    <location>
        <begin position="1207"/>
        <end position="1227"/>
    </location>
</feature>
<dbReference type="Proteomes" id="UP001187315">
    <property type="component" value="Unassembled WGS sequence"/>
</dbReference>
<evidence type="ECO:0000259" key="5">
    <source>
        <dbReference type="PROSITE" id="PS50014"/>
    </source>
</evidence>
<sequence length="2095" mass="228130">MKVHVVAGDKSETAPPSHTLNYTIQGQNDIAALEDRKKHLDFEDHLCRSMLFDQAGSKYLGNECLQISEKLCTRPVAESQSVISHCDLDMLELSEDSCSVPEYNDNDHNDRFTPEVEQAHRIFQSLLLEKHKAVTAPFWVPVGHQVGNDMCLKKIDTKFSKREYESITEFVADFRQMLENCYRFHGVDHWISKQAQKLEIILEQKLTLLSRTLREKTALVVTSRGRFGTEDEKAPVGTSTRRRSVPRNLAAISVCGSESIMVQALRLEEQQRAKEEKRQRDLEKKEAGEASAKEVEEWECSLLSLAEPWPISTMWELPAIGHFLCLAQTALNLPEIVFFELERCLLMPRCSSFLAKIMTSLLCPSHRRVTLHRHPALPYRRWEMELRQKVLGWYQSIGRAKDQEACAEHLGLCHRFFWTLGETSPLEEKPFHLLPFNQRVWLLKGLCDNVYETQKDVQDAVLGQPIHECRESILGYDSQENTYIHFPHFCGADLRIYCQSPCLPLEFPLPSFSVKKLEPEMVDRTEENLGTCPKVKAGNWELCLRVRDHGSEDSKVDWKGLDKFQLPCKEELSSPGIIRDKPLEVKETLELTEDKDADYEPSLRDSMNCYNGKFPANSLSSNAFEASLPSEIGSTVKNEASHQNRHPCPKCYMDSCEDPELHSCICFTAESDRAASEIFRQPSHSRDETGKIQPKKKRRKNKKEKLLGVKARTGKLGLKRLRRARVAKRTMCKAAADLKRKDKRKTQTLGRKFVPKKIQEKNEDHPPQLPVEPSFKLVCTGLDELRDLISKTEDELDELESTKKRCERWYIKREAVKELHITLIRLLNELLPWEPKLLKAFHRNRARMKKESDDFKKQPECENFVREEWIALKVDGDAYKEGSSSTEISRELKDENKIERLLGGSGTTDCENHFGNDSLAHLISRPEMNSSLSETGPLTRSSKRRQSSVQDVDFSLSKKGKMVADDPVTPEPQTKVISRDQTIAGASTSTTEITSVTTAPLGGIQRRCNPIQALLAKHVGNKVTLISHPQAPVVDKTLQGPNKTVSATLTTTNPTAVCQPIPQPVPVSMQTNTPSSAQCPIQIVYKAPEGLSLVSKNSKFSVQPAIPQKTGEKALQQVIILPTNLLIQKTEEKGEQQPSSITAVATTKPVALLSNISGFTVPENKIPVQQVSPLKNISTVMTSSTVSPSLQKSMSCGISPVFKKNAEPSSTLKRSTTSTSATTDPNKCDLNQELKTVCIRDSQSILVTTRGGNTGVVKVQTSESSGASVLPSSPIFTLPPKFQAFLVSQASAVANSTAQTMSTAKLLPVVSSLNDKGISFNSALLSPVKCSNPANQSPLMETLSGSVSFNNELPFSVGSVSGNAAKGAQILIGINSLGPSNSQTSASVPLSGWAVQTASSENVIQLTQNRPQDTSTNPAHPTFPKVFVVASTSNISTPVSSITTTSAFPGSRVRFMSPSATTCSTITVAKGYITSESNITVTNSSSAVDVMKVQPNLGEVIGSTSAGTPTEVKGINVTGLTARILDRTTMESNKTAEPSTKNAPIMVSSVLSNSCGQICDQNSNTAANSSPALNINGPVKVTESVDGRSVKISTYDIGHMASSELLSAVNQKRVPQSLSTTNSVSDILNNSSELVVSSSVPHIGCSVSGSQYNKGTTLSSGVMQDKPLDSTSLITASTTIKLPVIGSMARLSQPLAPSTTTAKHASDNPVTVTGAKSVMASSVRSTINTIPGTTAVQEKVLINTTAPLAPGTQLLINNTRLVVPAQGLAPGSHVLLISSPIVRPTGRQGTNLVYPAPRVAGTPPAAPVVQGLKMVTPGIGSQHTPVRQPTPITSNIKQPVSINNLLTAFRLPPVSIHSSNLAQVSQLGTVQSSGQQTLNHVVRLPSFLLPEVQENSAASSFIVTSCPKENVTVSAQSLGTTTPCLLQTEPATKFITTVKPGISWPPPVVTVSPMSSTVSRMQTLPVATVPPIGSTISSSPTTCVATVSPSINTLLMATCQPVQPVHPGNIRMTVTSHPPQVKSKTPTQVSVGQTIHASNKLLLSPDGAVLNALRCPSVQNLPVKMDKTTVGINTSNAPAFYKLDSEKMETSDNPE</sequence>
<dbReference type="InterPro" id="IPR036427">
    <property type="entry name" value="Bromodomain-like_sf"/>
</dbReference>
<evidence type="ECO:0000313" key="6">
    <source>
        <dbReference type="EMBL" id="KAK2827591.1"/>
    </source>
</evidence>
<accession>A0AA88S4J0</accession>
<keyword evidence="7" id="KW-1185">Reference proteome</keyword>
<evidence type="ECO:0000313" key="7">
    <source>
        <dbReference type="Proteomes" id="UP001187315"/>
    </source>
</evidence>
<evidence type="ECO:0000256" key="4">
    <source>
        <dbReference type="SAM" id="MobiDB-lite"/>
    </source>
</evidence>
<dbReference type="Pfam" id="PF23450">
    <property type="entry name" value="KIAA2026_hel"/>
    <property type="match status" value="1"/>
</dbReference>
<evidence type="ECO:0000256" key="2">
    <source>
        <dbReference type="PROSITE-ProRule" id="PRU00035"/>
    </source>
</evidence>
<proteinExistence type="predicted"/>